<protein>
    <submittedName>
        <fullName evidence="4">Nucleoside-diphosphate-sugar epimerase</fullName>
    </submittedName>
</protein>
<dbReference type="EMBL" id="JAVDWV010000016">
    <property type="protein sequence ID" value="MDR7156497.1"/>
    <property type="molecule type" value="Genomic_DNA"/>
</dbReference>
<gene>
    <name evidence="4" type="ORF">J2W40_003341</name>
</gene>
<comment type="similarity">
    <text evidence="2">Belongs to the NAD(P)-dependent epimerase/dehydratase family.</text>
</comment>
<evidence type="ECO:0000256" key="1">
    <source>
        <dbReference type="ARBA" id="ARBA00005125"/>
    </source>
</evidence>
<evidence type="ECO:0000313" key="5">
    <source>
        <dbReference type="Proteomes" id="UP001267638"/>
    </source>
</evidence>
<keyword evidence="5" id="KW-1185">Reference proteome</keyword>
<comment type="caution">
    <text evidence="4">The sequence shown here is derived from an EMBL/GenBank/DDBJ whole genome shotgun (WGS) entry which is preliminary data.</text>
</comment>
<dbReference type="InterPro" id="IPR001509">
    <property type="entry name" value="Epimerase_deHydtase"/>
</dbReference>
<dbReference type="RefSeq" id="WP_310226848.1">
    <property type="nucleotide sequence ID" value="NZ_JAVDWV010000016.1"/>
</dbReference>
<dbReference type="Pfam" id="PF01370">
    <property type="entry name" value="Epimerase"/>
    <property type="match status" value="1"/>
</dbReference>
<dbReference type="SUPFAM" id="SSF51735">
    <property type="entry name" value="NAD(P)-binding Rossmann-fold domains"/>
    <property type="match status" value="1"/>
</dbReference>
<accession>A0ABU1X623</accession>
<evidence type="ECO:0000256" key="2">
    <source>
        <dbReference type="ARBA" id="ARBA00007637"/>
    </source>
</evidence>
<comment type="pathway">
    <text evidence="1">Bacterial outer membrane biogenesis; LPS O-antigen biosynthesis.</text>
</comment>
<dbReference type="Gene3D" id="3.40.50.720">
    <property type="entry name" value="NAD(P)-binding Rossmann-like Domain"/>
    <property type="match status" value="1"/>
</dbReference>
<evidence type="ECO:0000313" key="4">
    <source>
        <dbReference type="EMBL" id="MDR7156497.1"/>
    </source>
</evidence>
<name>A0ABU1X623_SPHXE</name>
<dbReference type="InterPro" id="IPR036291">
    <property type="entry name" value="NAD(P)-bd_dom_sf"/>
</dbReference>
<sequence>MLKNEKILVTGATGTLGSMVGRALAKENEVWGLARYADPLTIERSQRDGIRPLAVDMALPDFASTPQDFTCLLHFAHTRLGADAFPEAVRVNAVGPGLLMQHCRKLKATLVVSSTAVYTPQADIWHPLAEGDPIGGAFAPWAPTSPASKLSLEATSKLAAEAFGIPTVIARLNTTYGPGRGAKGGMPVMDMETVLRGDPVRTFADPYPHSPIHFEDIVEQIEALLSAASAPATLINWCGDEVVTQREWCEMVGSFAGVTPDLQVQPLAGAPCGNVGDNRQRLALTGPCKRRFSSAYRELYDALITGAARV</sequence>
<evidence type="ECO:0000259" key="3">
    <source>
        <dbReference type="Pfam" id="PF01370"/>
    </source>
</evidence>
<proteinExistence type="inferred from homology"/>
<reference evidence="4 5" key="1">
    <citation type="submission" date="2023-07" db="EMBL/GenBank/DDBJ databases">
        <title>Sorghum-associated microbial communities from plants grown in Nebraska, USA.</title>
        <authorList>
            <person name="Schachtman D."/>
        </authorList>
    </citation>
    <scope>NUCLEOTIDE SEQUENCE [LARGE SCALE GENOMIC DNA]</scope>
    <source>
        <strain evidence="4 5">4256</strain>
    </source>
</reference>
<organism evidence="4 5">
    <name type="scientific">Sphingobium xenophagum</name>
    <dbReference type="NCBI Taxonomy" id="121428"/>
    <lineage>
        <taxon>Bacteria</taxon>
        <taxon>Pseudomonadati</taxon>
        <taxon>Pseudomonadota</taxon>
        <taxon>Alphaproteobacteria</taxon>
        <taxon>Sphingomonadales</taxon>
        <taxon>Sphingomonadaceae</taxon>
        <taxon>Sphingobium</taxon>
    </lineage>
</organism>
<feature type="domain" description="NAD-dependent epimerase/dehydratase" evidence="3">
    <location>
        <begin position="7"/>
        <end position="221"/>
    </location>
</feature>
<dbReference type="Proteomes" id="UP001267638">
    <property type="component" value="Unassembled WGS sequence"/>
</dbReference>
<dbReference type="PANTHER" id="PTHR43000">
    <property type="entry name" value="DTDP-D-GLUCOSE 4,6-DEHYDRATASE-RELATED"/>
    <property type="match status" value="1"/>
</dbReference>